<evidence type="ECO:0000313" key="1">
    <source>
        <dbReference type="EMBL" id="THT98502.1"/>
    </source>
</evidence>
<comment type="caution">
    <text evidence="1">The sequence shown here is derived from an EMBL/GenBank/DDBJ whole genome shotgun (WGS) entry which is preliminary data.</text>
</comment>
<reference evidence="1 2" key="1">
    <citation type="journal article" date="2015" name="Antonie Van Leeuwenhoek">
        <title>Lampropedia puyangensis sp. nov., isolated from symptomatic bark of Populus ? euramericana canker and emended description of Lampropedia hyalina (Ehrenberg 1832) Lee et al. 2004.</title>
        <authorList>
            <person name="Li Y."/>
            <person name="Wang T."/>
            <person name="Piao C.G."/>
            <person name="Wang L.F."/>
            <person name="Tian G.Z."/>
            <person name="Zhu T.H."/>
            <person name="Guo M.W."/>
        </authorList>
    </citation>
    <scope>NUCLEOTIDE SEQUENCE [LARGE SCALE GENOMIC DNA]</scope>
    <source>
        <strain evidence="1 2">2-bin</strain>
    </source>
</reference>
<organism evidence="1 2">
    <name type="scientific">Lampropedia puyangensis</name>
    <dbReference type="NCBI Taxonomy" id="1330072"/>
    <lineage>
        <taxon>Bacteria</taxon>
        <taxon>Pseudomonadati</taxon>
        <taxon>Pseudomonadota</taxon>
        <taxon>Betaproteobacteria</taxon>
        <taxon>Burkholderiales</taxon>
        <taxon>Comamonadaceae</taxon>
        <taxon>Lampropedia</taxon>
    </lineage>
</organism>
<gene>
    <name evidence="1" type="ORF">E9531_14245</name>
</gene>
<name>A0A4S8EUV4_9BURK</name>
<evidence type="ECO:0000313" key="2">
    <source>
        <dbReference type="Proteomes" id="UP000308917"/>
    </source>
</evidence>
<dbReference type="EMBL" id="STFG01000020">
    <property type="protein sequence ID" value="THT98502.1"/>
    <property type="molecule type" value="Genomic_DNA"/>
</dbReference>
<dbReference type="Proteomes" id="UP000308917">
    <property type="component" value="Unassembled WGS sequence"/>
</dbReference>
<protein>
    <submittedName>
        <fullName evidence="1">Uncharacterized protein</fullName>
    </submittedName>
</protein>
<sequence length="15" mass="1471">MALYSALLAGSACSI</sequence>
<accession>A0A4S8EUV4</accession>
<proteinExistence type="predicted"/>
<keyword evidence="2" id="KW-1185">Reference proteome</keyword>